<proteinExistence type="predicted"/>
<accession>A0A0E9TNT1</accession>
<reference evidence="1" key="2">
    <citation type="journal article" date="2015" name="Fish Shellfish Immunol.">
        <title>Early steps in the European eel (Anguilla anguilla)-Vibrio vulnificus interaction in the gills: Role of the RtxA13 toxin.</title>
        <authorList>
            <person name="Callol A."/>
            <person name="Pajuelo D."/>
            <person name="Ebbesson L."/>
            <person name="Teles M."/>
            <person name="MacKenzie S."/>
            <person name="Amaro C."/>
        </authorList>
    </citation>
    <scope>NUCLEOTIDE SEQUENCE</scope>
</reference>
<organism evidence="1">
    <name type="scientific">Anguilla anguilla</name>
    <name type="common">European freshwater eel</name>
    <name type="synonym">Muraena anguilla</name>
    <dbReference type="NCBI Taxonomy" id="7936"/>
    <lineage>
        <taxon>Eukaryota</taxon>
        <taxon>Metazoa</taxon>
        <taxon>Chordata</taxon>
        <taxon>Craniata</taxon>
        <taxon>Vertebrata</taxon>
        <taxon>Euteleostomi</taxon>
        <taxon>Actinopterygii</taxon>
        <taxon>Neopterygii</taxon>
        <taxon>Teleostei</taxon>
        <taxon>Anguilliformes</taxon>
        <taxon>Anguillidae</taxon>
        <taxon>Anguilla</taxon>
    </lineage>
</organism>
<evidence type="ECO:0000313" key="1">
    <source>
        <dbReference type="EMBL" id="JAH55132.1"/>
    </source>
</evidence>
<reference evidence="1" key="1">
    <citation type="submission" date="2014-11" db="EMBL/GenBank/DDBJ databases">
        <authorList>
            <person name="Amaro Gonzalez C."/>
        </authorList>
    </citation>
    <scope>NUCLEOTIDE SEQUENCE</scope>
</reference>
<sequence>MISSTASE</sequence>
<dbReference type="EMBL" id="GBXM01053445">
    <property type="protein sequence ID" value="JAH55132.1"/>
    <property type="molecule type" value="Transcribed_RNA"/>
</dbReference>
<protein>
    <submittedName>
        <fullName evidence="1">Uncharacterized protein</fullName>
    </submittedName>
</protein>
<name>A0A0E9TNT1_ANGAN</name>